<protein>
    <submittedName>
        <fullName evidence="9">MFS transporter</fullName>
    </submittedName>
</protein>
<feature type="transmembrane region" description="Helical" evidence="7">
    <location>
        <begin position="67"/>
        <end position="89"/>
    </location>
</feature>
<dbReference type="PROSITE" id="PS50850">
    <property type="entry name" value="MFS"/>
    <property type="match status" value="1"/>
</dbReference>
<proteinExistence type="predicted"/>
<comment type="caution">
    <text evidence="9">The sequence shown here is derived from an EMBL/GenBank/DDBJ whole genome shotgun (WGS) entry which is preliminary data.</text>
</comment>
<feature type="transmembrane region" description="Helical" evidence="7">
    <location>
        <begin position="96"/>
        <end position="117"/>
    </location>
</feature>
<keyword evidence="3 7" id="KW-0812">Transmembrane</keyword>
<keyword evidence="2" id="KW-1003">Cell membrane</keyword>
<dbReference type="CDD" id="cd17324">
    <property type="entry name" value="MFS_NepI_like"/>
    <property type="match status" value="1"/>
</dbReference>
<comment type="subcellular location">
    <subcellularLocation>
        <location evidence="1">Cell membrane</location>
        <topology evidence="1">Multi-pass membrane protein</topology>
    </subcellularLocation>
</comment>
<dbReference type="InterPro" id="IPR036259">
    <property type="entry name" value="MFS_trans_sf"/>
</dbReference>
<sequence length="418" mass="41848">MTALDTDTERGATAGGPAAPEADRGATWLAPLAVALGVFTFVTSEILPVGLLTPIADGLAVSEGRAGLMVTVPGLAAAISAPILTVATARADRRKVLMILSLLVVGANIVSAVSSAFGAILAARLLVGIATGGFWSIAGGIAPRIAPQGKTSKAIALVYGGSGAAAVAGVPLVTILGDAFGWRAAFWAVAGLAGLAFLGLLAFVPKLPSTGSVRFRALPDLIRTNKGVRFGGLLTALFVGSHFIAYTYVRPVLQDEGITAAQVGMLLLVYGVAGLTGNGLAAVIIDKSLKGTLYLIAGSLAGAMVGMALIPVNLGTAAATMVLWGLAFGLLSPAVQTWYLRAAPEAAEVSTAINTFFFNLSIAVASFAGGLLVDDLVVTSVLWAGAALAGAGALTAWIGSARTGLGGSARRSDALAEV</sequence>
<keyword evidence="5 7" id="KW-0472">Membrane</keyword>
<organism evidence="9 10">
    <name type="scientific">Salininema proteolyticum</name>
    <dbReference type="NCBI Taxonomy" id="1607685"/>
    <lineage>
        <taxon>Bacteria</taxon>
        <taxon>Bacillati</taxon>
        <taxon>Actinomycetota</taxon>
        <taxon>Actinomycetes</taxon>
        <taxon>Glycomycetales</taxon>
        <taxon>Glycomycetaceae</taxon>
        <taxon>Salininema</taxon>
    </lineage>
</organism>
<dbReference type="InterPro" id="IPR011701">
    <property type="entry name" value="MFS"/>
</dbReference>
<feature type="transmembrane region" description="Helical" evidence="7">
    <location>
        <begin position="352"/>
        <end position="373"/>
    </location>
</feature>
<dbReference type="InterPro" id="IPR020846">
    <property type="entry name" value="MFS_dom"/>
</dbReference>
<feature type="transmembrane region" description="Helical" evidence="7">
    <location>
        <begin position="379"/>
        <end position="401"/>
    </location>
</feature>
<feature type="transmembrane region" description="Helical" evidence="7">
    <location>
        <begin position="318"/>
        <end position="340"/>
    </location>
</feature>
<evidence type="ECO:0000256" key="3">
    <source>
        <dbReference type="ARBA" id="ARBA00022692"/>
    </source>
</evidence>
<feature type="compositionally biased region" description="Low complexity" evidence="6">
    <location>
        <begin position="11"/>
        <end position="20"/>
    </location>
</feature>
<dbReference type="InterPro" id="IPR050189">
    <property type="entry name" value="MFS_Efflux_Transporters"/>
</dbReference>
<gene>
    <name evidence="9" type="ORF">ACFPET_05730</name>
</gene>
<dbReference type="PANTHER" id="PTHR43124:SF3">
    <property type="entry name" value="CHLORAMPHENICOL EFFLUX PUMP RV0191"/>
    <property type="match status" value="1"/>
</dbReference>
<dbReference type="RefSeq" id="WP_380618640.1">
    <property type="nucleotide sequence ID" value="NZ_JBHSDK010000008.1"/>
</dbReference>
<evidence type="ECO:0000256" key="4">
    <source>
        <dbReference type="ARBA" id="ARBA00022989"/>
    </source>
</evidence>
<feature type="transmembrane region" description="Helical" evidence="7">
    <location>
        <begin position="123"/>
        <end position="142"/>
    </location>
</feature>
<keyword evidence="10" id="KW-1185">Reference proteome</keyword>
<feature type="region of interest" description="Disordered" evidence="6">
    <location>
        <begin position="1"/>
        <end position="21"/>
    </location>
</feature>
<reference evidence="10" key="1">
    <citation type="journal article" date="2019" name="Int. J. Syst. Evol. Microbiol.">
        <title>The Global Catalogue of Microorganisms (GCM) 10K type strain sequencing project: providing services to taxonomists for standard genome sequencing and annotation.</title>
        <authorList>
            <consortium name="The Broad Institute Genomics Platform"/>
            <consortium name="The Broad Institute Genome Sequencing Center for Infectious Disease"/>
            <person name="Wu L."/>
            <person name="Ma J."/>
        </authorList>
    </citation>
    <scope>NUCLEOTIDE SEQUENCE [LARGE SCALE GENOMIC DNA]</scope>
    <source>
        <strain evidence="10">IBRC-M 10908</strain>
    </source>
</reference>
<feature type="transmembrane region" description="Helical" evidence="7">
    <location>
        <begin position="154"/>
        <end position="173"/>
    </location>
</feature>
<evidence type="ECO:0000256" key="7">
    <source>
        <dbReference type="SAM" id="Phobius"/>
    </source>
</evidence>
<evidence type="ECO:0000259" key="8">
    <source>
        <dbReference type="PROSITE" id="PS50850"/>
    </source>
</evidence>
<evidence type="ECO:0000256" key="2">
    <source>
        <dbReference type="ARBA" id="ARBA00022475"/>
    </source>
</evidence>
<feature type="domain" description="Major facilitator superfamily (MFS) profile" evidence="8">
    <location>
        <begin position="30"/>
        <end position="404"/>
    </location>
</feature>
<evidence type="ECO:0000256" key="1">
    <source>
        <dbReference type="ARBA" id="ARBA00004651"/>
    </source>
</evidence>
<accession>A0ABV8TV66</accession>
<evidence type="ECO:0000313" key="9">
    <source>
        <dbReference type="EMBL" id="MFC4334693.1"/>
    </source>
</evidence>
<dbReference type="Proteomes" id="UP001595823">
    <property type="component" value="Unassembled WGS sequence"/>
</dbReference>
<feature type="transmembrane region" description="Helical" evidence="7">
    <location>
        <begin position="292"/>
        <end position="312"/>
    </location>
</feature>
<dbReference type="SUPFAM" id="SSF103473">
    <property type="entry name" value="MFS general substrate transporter"/>
    <property type="match status" value="1"/>
</dbReference>
<dbReference type="Gene3D" id="1.20.1250.20">
    <property type="entry name" value="MFS general substrate transporter like domains"/>
    <property type="match status" value="1"/>
</dbReference>
<evidence type="ECO:0000256" key="6">
    <source>
        <dbReference type="SAM" id="MobiDB-lite"/>
    </source>
</evidence>
<feature type="transmembrane region" description="Helical" evidence="7">
    <location>
        <begin position="28"/>
        <end position="47"/>
    </location>
</feature>
<evidence type="ECO:0000313" key="10">
    <source>
        <dbReference type="Proteomes" id="UP001595823"/>
    </source>
</evidence>
<dbReference type="Pfam" id="PF07690">
    <property type="entry name" value="MFS_1"/>
    <property type="match status" value="1"/>
</dbReference>
<dbReference type="PANTHER" id="PTHR43124">
    <property type="entry name" value="PURINE EFFLUX PUMP PBUE"/>
    <property type="match status" value="1"/>
</dbReference>
<feature type="transmembrane region" description="Helical" evidence="7">
    <location>
        <begin position="261"/>
        <end position="285"/>
    </location>
</feature>
<feature type="transmembrane region" description="Helical" evidence="7">
    <location>
        <begin position="228"/>
        <end position="249"/>
    </location>
</feature>
<evidence type="ECO:0000256" key="5">
    <source>
        <dbReference type="ARBA" id="ARBA00023136"/>
    </source>
</evidence>
<feature type="transmembrane region" description="Helical" evidence="7">
    <location>
        <begin position="185"/>
        <end position="207"/>
    </location>
</feature>
<name>A0ABV8TV66_9ACTN</name>
<keyword evidence="4 7" id="KW-1133">Transmembrane helix</keyword>
<dbReference type="EMBL" id="JBHSDK010000008">
    <property type="protein sequence ID" value="MFC4334693.1"/>
    <property type="molecule type" value="Genomic_DNA"/>
</dbReference>